<keyword evidence="7" id="KW-0029">Amino-acid transport</keyword>
<keyword evidence="6 10" id="KW-0812">Transmembrane</keyword>
<protein>
    <submittedName>
        <fullName evidence="11">Tryptophan-specific transport protein</fullName>
    </submittedName>
</protein>
<evidence type="ECO:0000256" key="4">
    <source>
        <dbReference type="ARBA" id="ARBA00022475"/>
    </source>
</evidence>
<dbReference type="GO" id="GO:0015173">
    <property type="term" value="F:aromatic amino acid transmembrane transporter activity"/>
    <property type="evidence" value="ECO:0007669"/>
    <property type="project" value="InterPro"/>
</dbReference>
<keyword evidence="4" id="KW-1003">Cell membrane</keyword>
<feature type="transmembrane region" description="Helical" evidence="10">
    <location>
        <begin position="47"/>
        <end position="72"/>
    </location>
</feature>
<dbReference type="AlphaFoldDB" id="A0AAV4FHM9"/>
<evidence type="ECO:0000256" key="5">
    <source>
        <dbReference type="ARBA" id="ARBA00022519"/>
    </source>
</evidence>
<proteinExistence type="inferred from homology"/>
<keyword evidence="8 10" id="KW-1133">Transmembrane helix</keyword>
<keyword evidence="9 10" id="KW-0472">Membrane</keyword>
<dbReference type="Proteomes" id="UP000762676">
    <property type="component" value="Unassembled WGS sequence"/>
</dbReference>
<dbReference type="InterPro" id="IPR018227">
    <property type="entry name" value="Amino_acid_transport_2"/>
</dbReference>
<organism evidence="11 12">
    <name type="scientific">Elysia marginata</name>
    <dbReference type="NCBI Taxonomy" id="1093978"/>
    <lineage>
        <taxon>Eukaryota</taxon>
        <taxon>Metazoa</taxon>
        <taxon>Spiralia</taxon>
        <taxon>Lophotrochozoa</taxon>
        <taxon>Mollusca</taxon>
        <taxon>Gastropoda</taxon>
        <taxon>Heterobranchia</taxon>
        <taxon>Euthyneura</taxon>
        <taxon>Panpulmonata</taxon>
        <taxon>Sacoglossa</taxon>
        <taxon>Placobranchoidea</taxon>
        <taxon>Plakobranchidae</taxon>
        <taxon>Elysia</taxon>
    </lineage>
</organism>
<evidence type="ECO:0000256" key="3">
    <source>
        <dbReference type="ARBA" id="ARBA00022448"/>
    </source>
</evidence>
<gene>
    <name evidence="11" type="ORF">ElyMa_003838700</name>
</gene>
<evidence type="ECO:0000256" key="1">
    <source>
        <dbReference type="ARBA" id="ARBA00004429"/>
    </source>
</evidence>
<evidence type="ECO:0000256" key="9">
    <source>
        <dbReference type="ARBA" id="ARBA00023136"/>
    </source>
</evidence>
<name>A0AAV4FHM9_9GAST</name>
<dbReference type="GO" id="GO:0003333">
    <property type="term" value="P:amino acid transmembrane transport"/>
    <property type="evidence" value="ECO:0007669"/>
    <property type="project" value="InterPro"/>
</dbReference>
<comment type="caution">
    <text evidence="11">The sequence shown here is derived from an EMBL/GenBank/DDBJ whole genome shotgun (WGS) entry which is preliminary data.</text>
</comment>
<dbReference type="InterPro" id="IPR013059">
    <property type="entry name" value="Trp_tyr_transpt"/>
</dbReference>
<dbReference type="PANTHER" id="PTHR46997">
    <property type="entry name" value="LOW AFFINITY TRYPTOPHAN PERMEASE-RELATED"/>
    <property type="match status" value="1"/>
</dbReference>
<accession>A0AAV4FHM9</accession>
<reference evidence="11 12" key="1">
    <citation type="journal article" date="2021" name="Elife">
        <title>Chloroplast acquisition without the gene transfer in kleptoplastic sea slugs, Plakobranchus ocellatus.</title>
        <authorList>
            <person name="Maeda T."/>
            <person name="Takahashi S."/>
            <person name="Yoshida T."/>
            <person name="Shimamura S."/>
            <person name="Takaki Y."/>
            <person name="Nagai Y."/>
            <person name="Toyoda A."/>
            <person name="Suzuki Y."/>
            <person name="Arimoto A."/>
            <person name="Ishii H."/>
            <person name="Satoh N."/>
            <person name="Nishiyama T."/>
            <person name="Hasebe M."/>
            <person name="Maruyama T."/>
            <person name="Minagawa J."/>
            <person name="Obokata J."/>
            <person name="Shigenobu S."/>
        </authorList>
    </citation>
    <scope>NUCLEOTIDE SEQUENCE [LARGE SCALE GENOMIC DNA]</scope>
</reference>
<feature type="non-terminal residue" evidence="11">
    <location>
        <position position="195"/>
    </location>
</feature>
<feature type="transmembrane region" description="Helical" evidence="10">
    <location>
        <begin position="22"/>
        <end position="41"/>
    </location>
</feature>
<evidence type="ECO:0000313" key="12">
    <source>
        <dbReference type="Proteomes" id="UP000762676"/>
    </source>
</evidence>
<feature type="transmembrane region" description="Helical" evidence="10">
    <location>
        <begin position="165"/>
        <end position="185"/>
    </location>
</feature>
<dbReference type="EMBL" id="BMAT01007826">
    <property type="protein sequence ID" value="GFR72360.1"/>
    <property type="molecule type" value="Genomic_DNA"/>
</dbReference>
<evidence type="ECO:0000256" key="10">
    <source>
        <dbReference type="SAM" id="Phobius"/>
    </source>
</evidence>
<feature type="transmembrane region" description="Helical" evidence="10">
    <location>
        <begin position="98"/>
        <end position="118"/>
    </location>
</feature>
<comment type="similarity">
    <text evidence="2">Belongs to the amino acid/polyamine transporter 2 family. Mtr/TnaB/TyrP permease subfamily.</text>
</comment>
<evidence type="ECO:0000256" key="7">
    <source>
        <dbReference type="ARBA" id="ARBA00022970"/>
    </source>
</evidence>
<sequence length="195" mass="19941">MNDVAVSAGEIGGTARSSLSKVLGGALIVAGTGIGAGMFSLPVVSSGMWFSVSIAVLVLAWFCCYSSALYLLEVNLHYKDGASFDTLAGKTIGNTGRLINGASVAFVCYILTYAYISGGSSIISHSMESLAGIAVESHLASLIFAVGLSIFVIIGPKAVDRVTTVMVAGMVITFLSFTGGLVGSAQQETLFPALP</sequence>
<keyword evidence="12" id="KW-1185">Reference proteome</keyword>
<feature type="transmembrane region" description="Helical" evidence="10">
    <location>
        <begin position="130"/>
        <end position="153"/>
    </location>
</feature>
<evidence type="ECO:0000256" key="2">
    <source>
        <dbReference type="ARBA" id="ARBA00005452"/>
    </source>
</evidence>
<keyword evidence="3" id="KW-0813">Transport</keyword>
<dbReference type="Gene3D" id="1.20.1740.10">
    <property type="entry name" value="Amino acid/polyamine transporter I"/>
    <property type="match status" value="1"/>
</dbReference>
<dbReference type="GO" id="GO:0005886">
    <property type="term" value="C:plasma membrane"/>
    <property type="evidence" value="ECO:0007669"/>
    <property type="project" value="UniProtKB-SubCell"/>
</dbReference>
<evidence type="ECO:0000256" key="8">
    <source>
        <dbReference type="ARBA" id="ARBA00022989"/>
    </source>
</evidence>
<dbReference type="Pfam" id="PF03222">
    <property type="entry name" value="Trp_Tyr_perm"/>
    <property type="match status" value="1"/>
</dbReference>
<dbReference type="PANTHER" id="PTHR46997:SF1">
    <property type="entry name" value="LOW AFFINITY TRYPTOPHAN PERMEASE-RELATED"/>
    <property type="match status" value="1"/>
</dbReference>
<evidence type="ECO:0000313" key="11">
    <source>
        <dbReference type="EMBL" id="GFR72360.1"/>
    </source>
</evidence>
<comment type="subcellular location">
    <subcellularLocation>
        <location evidence="1">Cell inner membrane</location>
        <topology evidence="1">Multi-pass membrane protein</topology>
    </subcellularLocation>
</comment>
<keyword evidence="5" id="KW-0997">Cell inner membrane</keyword>
<dbReference type="PROSITE" id="PS00594">
    <property type="entry name" value="AROMATIC_AA_PERMEASE_1"/>
    <property type="match status" value="1"/>
</dbReference>
<dbReference type="InterPro" id="IPR013061">
    <property type="entry name" value="Trp/try_permease_CS"/>
</dbReference>
<evidence type="ECO:0000256" key="6">
    <source>
        <dbReference type="ARBA" id="ARBA00022692"/>
    </source>
</evidence>